<dbReference type="CTD" id="78774418"/>
<dbReference type="EMBL" id="WUAV01000002">
    <property type="protein sequence ID" value="KAF1767508.1"/>
    <property type="molecule type" value="Genomic_DNA"/>
</dbReference>
<gene>
    <name evidence="1" type="ORF">GCK72_007467</name>
</gene>
<organism evidence="1 2">
    <name type="scientific">Caenorhabditis remanei</name>
    <name type="common">Caenorhabditis vulgaris</name>
    <dbReference type="NCBI Taxonomy" id="31234"/>
    <lineage>
        <taxon>Eukaryota</taxon>
        <taxon>Metazoa</taxon>
        <taxon>Ecdysozoa</taxon>
        <taxon>Nematoda</taxon>
        <taxon>Chromadorea</taxon>
        <taxon>Rhabditida</taxon>
        <taxon>Rhabditina</taxon>
        <taxon>Rhabditomorpha</taxon>
        <taxon>Rhabditoidea</taxon>
        <taxon>Rhabditidae</taxon>
        <taxon>Peloderinae</taxon>
        <taxon>Caenorhabditis</taxon>
    </lineage>
</organism>
<name>A0A6A5HI18_CAERE</name>
<comment type="caution">
    <text evidence="1">The sequence shown here is derived from an EMBL/GenBank/DDBJ whole genome shotgun (WGS) entry which is preliminary data.</text>
</comment>
<dbReference type="PANTHER" id="PTHR22743">
    <property type="entry name" value="MEPRIN/TRAF-LIKE MATH FAMILY-C.ELEGANS"/>
    <property type="match status" value="1"/>
</dbReference>
<dbReference type="PANTHER" id="PTHR22743:SF165">
    <property type="entry name" value="BTB AND MATH DOMAIN CONTAINING-RELATED"/>
    <property type="match status" value="1"/>
</dbReference>
<proteinExistence type="predicted"/>
<protein>
    <submittedName>
        <fullName evidence="1">Uncharacterized protein</fullName>
    </submittedName>
</protein>
<dbReference type="GeneID" id="78774418"/>
<dbReference type="RefSeq" id="XP_053590421.1">
    <property type="nucleotide sequence ID" value="XM_053726227.1"/>
</dbReference>
<dbReference type="AlphaFoldDB" id="A0A6A5HI18"/>
<reference evidence="1 2" key="1">
    <citation type="submission" date="2019-12" db="EMBL/GenBank/DDBJ databases">
        <title>Chromosome-level assembly of the Caenorhabditis remanei genome.</title>
        <authorList>
            <person name="Teterina A.A."/>
            <person name="Willis J.H."/>
            <person name="Phillips P.C."/>
        </authorList>
    </citation>
    <scope>NUCLEOTIDE SEQUENCE [LARGE SCALE GENOMIC DNA]</scope>
    <source>
        <strain evidence="1 2">PX506</strain>
        <tissue evidence="1">Whole organism</tissue>
    </source>
</reference>
<dbReference type="InterPro" id="IPR052664">
    <property type="entry name" value="BTB-MATH_domain_protein"/>
</dbReference>
<accession>A0A6A5HI18</accession>
<dbReference type="Proteomes" id="UP000483820">
    <property type="component" value="Chromosome II"/>
</dbReference>
<dbReference type="KEGG" id="crq:GCK72_007467"/>
<sequence length="79" mass="9173">MYDTPIVIRKCEDFLLRKSKKTLKKKLQMSTRYHLEALTKKCLSEIKTPTDLKSVIPGDIHDLDPSIMAELFQKSLTLH</sequence>
<evidence type="ECO:0000313" key="2">
    <source>
        <dbReference type="Proteomes" id="UP000483820"/>
    </source>
</evidence>
<evidence type="ECO:0000313" key="1">
    <source>
        <dbReference type="EMBL" id="KAF1767508.1"/>
    </source>
</evidence>